<name>A0A2V1DXS7_9PLEO</name>
<evidence type="ECO:0000313" key="1">
    <source>
        <dbReference type="EMBL" id="PVI01660.1"/>
    </source>
</evidence>
<dbReference type="STRING" id="97972.A0A2V1DXS7"/>
<dbReference type="InterPro" id="IPR029063">
    <property type="entry name" value="SAM-dependent_MTases_sf"/>
</dbReference>
<gene>
    <name evidence="1" type="ORF">DM02DRAFT_524537</name>
</gene>
<organism evidence="1 2">
    <name type="scientific">Periconia macrospinosa</name>
    <dbReference type="NCBI Taxonomy" id="97972"/>
    <lineage>
        <taxon>Eukaryota</taxon>
        <taxon>Fungi</taxon>
        <taxon>Dikarya</taxon>
        <taxon>Ascomycota</taxon>
        <taxon>Pezizomycotina</taxon>
        <taxon>Dothideomycetes</taxon>
        <taxon>Pleosporomycetidae</taxon>
        <taxon>Pleosporales</taxon>
        <taxon>Massarineae</taxon>
        <taxon>Periconiaceae</taxon>
        <taxon>Periconia</taxon>
    </lineage>
</organism>
<feature type="non-terminal residue" evidence="1">
    <location>
        <position position="1"/>
    </location>
</feature>
<dbReference type="Gene3D" id="3.40.50.150">
    <property type="entry name" value="Vaccinia Virus protein VP39"/>
    <property type="match status" value="1"/>
</dbReference>
<protein>
    <recommendedName>
        <fullName evidence="3">Methyltransferase domain-containing protein</fullName>
    </recommendedName>
</protein>
<keyword evidence="2" id="KW-1185">Reference proteome</keyword>
<evidence type="ECO:0000313" key="2">
    <source>
        <dbReference type="Proteomes" id="UP000244855"/>
    </source>
</evidence>
<proteinExistence type="predicted"/>
<sequence>RLYLQHWMCVSETGFLIHPQVPLSKQNLKVADAACGIGEVTWLVDLAKKVPAASRLDDFDISNAHCTPREWLPQNISLNVLDASAPLPEDLAGKYDIVHVGRIVLFIPNGDPSNLLGNFVTTAQ</sequence>
<dbReference type="AlphaFoldDB" id="A0A2V1DXS7"/>
<dbReference type="EMBL" id="KZ805354">
    <property type="protein sequence ID" value="PVI01660.1"/>
    <property type="molecule type" value="Genomic_DNA"/>
</dbReference>
<reference evidence="1 2" key="1">
    <citation type="journal article" date="2018" name="Sci. Rep.">
        <title>Comparative genomics provides insights into the lifestyle and reveals functional heterogeneity of dark septate endophytic fungi.</title>
        <authorList>
            <person name="Knapp D.G."/>
            <person name="Nemeth J.B."/>
            <person name="Barry K."/>
            <person name="Hainaut M."/>
            <person name="Henrissat B."/>
            <person name="Johnson J."/>
            <person name="Kuo A."/>
            <person name="Lim J.H.P."/>
            <person name="Lipzen A."/>
            <person name="Nolan M."/>
            <person name="Ohm R.A."/>
            <person name="Tamas L."/>
            <person name="Grigoriev I.V."/>
            <person name="Spatafora J.W."/>
            <person name="Nagy L.G."/>
            <person name="Kovacs G.M."/>
        </authorList>
    </citation>
    <scope>NUCLEOTIDE SEQUENCE [LARGE SCALE GENOMIC DNA]</scope>
    <source>
        <strain evidence="1 2">DSE2036</strain>
    </source>
</reference>
<accession>A0A2V1DXS7</accession>
<dbReference type="SUPFAM" id="SSF53335">
    <property type="entry name" value="S-adenosyl-L-methionine-dependent methyltransferases"/>
    <property type="match status" value="1"/>
</dbReference>
<evidence type="ECO:0008006" key="3">
    <source>
        <dbReference type="Google" id="ProtNLM"/>
    </source>
</evidence>
<dbReference type="Proteomes" id="UP000244855">
    <property type="component" value="Unassembled WGS sequence"/>
</dbReference>
<dbReference type="OrthoDB" id="3737176at2759"/>